<protein>
    <recommendedName>
        <fullName evidence="1">Gypsy retrotransposon integrase-like protein 1</fullName>
    </recommendedName>
</protein>
<dbReference type="InterPro" id="IPR041588">
    <property type="entry name" value="Integrase_H2C2"/>
</dbReference>
<dbReference type="InterPro" id="IPR050951">
    <property type="entry name" value="Retrovirus_Pol_polyprotein"/>
</dbReference>
<dbReference type="GO" id="GO:0003676">
    <property type="term" value="F:nucleic acid binding"/>
    <property type="evidence" value="ECO:0007669"/>
    <property type="project" value="InterPro"/>
</dbReference>
<dbReference type="InterPro" id="IPR036397">
    <property type="entry name" value="RNaseH_sf"/>
</dbReference>
<dbReference type="PANTHER" id="PTHR37984">
    <property type="entry name" value="PROTEIN CBG26694"/>
    <property type="match status" value="1"/>
</dbReference>
<dbReference type="EMBL" id="JAINUF010000002">
    <property type="protein sequence ID" value="KAJ8373475.1"/>
    <property type="molecule type" value="Genomic_DNA"/>
</dbReference>
<dbReference type="InterPro" id="IPR044822">
    <property type="entry name" value="Myb_DNA-bind_4"/>
</dbReference>
<sequence length="729" mass="81189">MGKCCCKAMACGDEACWIKFYMENGEYHFATTDKKKSSVRKASKMFRIQDNRLYYKGRRDGHMRLVIMNEDEKTRIMKKCHEDSATGGHQGKNRTRDKIQQAYYWSTITKDTYKWVEECPECQGTDSIKTVAPTVHPIKVESPWTMLGMDLIGPLPVTPKGNRYALSITDFFTKWVIAVPLQSKSASEVSAAVIDKFCDFGIVHKVMTDEGREFVNEMNEAMFNTFGVRHIISSAYCPQTNGQDERMNQTLKKALAMYCDDSQNDWDIYLRAIVYAINTTKGSTEDSPYYLMFNRYPHTPEEVNASDGLDSDSVVVDVETIIETKIEEIKLLDEEMPTMENPYPNLWLGYDKPPEKKRYRTGKDEMTEQLILWRGANSGLFTGKRNAALKGFEAFIREMGYEGKVTVAFVKKKWENLKQKYKELRSTEGEEMAAATWRWYGAMDEALASTGPSIAPLAAGSSSAPGHTMVSFAPEERPAISTTSVPVAAGSSSAPGHTVVSFAPEERPAISTTSVPVAAGSSSAPGDTVVSFAPEERPSISTTFVPLAAGSSSAPGHTVVSFAPEERPVISTTSIPLAAGSSSAPGDTVVSFPPEERPAISTTSVPLAAGCSSAPGHMVVSFPLEERPAISISTAPESPPTSPAPKRIKQEPEWLLAIKDLELREDARDARVDEWKRVMIEREERRDREMREREERLIAENREREDRQAREAAAREERFLSLMDILAKK</sequence>
<dbReference type="OrthoDB" id="8187670at2759"/>
<dbReference type="GO" id="GO:0015074">
    <property type="term" value="P:DNA integration"/>
    <property type="evidence" value="ECO:0007669"/>
    <property type="project" value="InterPro"/>
</dbReference>
<dbReference type="Pfam" id="PF17921">
    <property type="entry name" value="Integrase_H2C2"/>
    <property type="match status" value="1"/>
</dbReference>
<name>A0A9Q1G2B4_SYNKA</name>
<dbReference type="Pfam" id="PF13837">
    <property type="entry name" value="Myb_DNA-bind_4"/>
    <property type="match status" value="1"/>
</dbReference>
<accession>A0A9Q1G2B4</accession>
<evidence type="ECO:0000259" key="2">
    <source>
        <dbReference type="PROSITE" id="PS50994"/>
    </source>
</evidence>
<proteinExistence type="predicted"/>
<dbReference type="Gene3D" id="3.30.420.10">
    <property type="entry name" value="Ribonuclease H-like superfamily/Ribonuclease H"/>
    <property type="match status" value="1"/>
</dbReference>
<dbReference type="InterPro" id="IPR001584">
    <property type="entry name" value="Integrase_cat-core"/>
</dbReference>
<keyword evidence="4" id="KW-1185">Reference proteome</keyword>
<dbReference type="InterPro" id="IPR012337">
    <property type="entry name" value="RNaseH-like_sf"/>
</dbReference>
<dbReference type="PANTHER" id="PTHR37984:SF5">
    <property type="entry name" value="PROTEIN NYNRIN-LIKE"/>
    <property type="match status" value="1"/>
</dbReference>
<dbReference type="Gene3D" id="1.10.340.70">
    <property type="match status" value="1"/>
</dbReference>
<feature type="domain" description="Integrase catalytic" evidence="2">
    <location>
        <begin position="139"/>
        <end position="308"/>
    </location>
</feature>
<evidence type="ECO:0000313" key="4">
    <source>
        <dbReference type="Proteomes" id="UP001152622"/>
    </source>
</evidence>
<dbReference type="Proteomes" id="UP001152622">
    <property type="component" value="Chromosome 2"/>
</dbReference>
<evidence type="ECO:0000256" key="1">
    <source>
        <dbReference type="ARBA" id="ARBA00039658"/>
    </source>
</evidence>
<dbReference type="SUPFAM" id="SSF53098">
    <property type="entry name" value="Ribonuclease H-like"/>
    <property type="match status" value="1"/>
</dbReference>
<dbReference type="Pfam" id="PF00665">
    <property type="entry name" value="rve"/>
    <property type="match status" value="1"/>
</dbReference>
<dbReference type="PROSITE" id="PS50994">
    <property type="entry name" value="INTEGRASE"/>
    <property type="match status" value="1"/>
</dbReference>
<evidence type="ECO:0000313" key="3">
    <source>
        <dbReference type="EMBL" id="KAJ8373475.1"/>
    </source>
</evidence>
<dbReference type="AlphaFoldDB" id="A0A9Q1G2B4"/>
<reference evidence="3" key="1">
    <citation type="journal article" date="2023" name="Science">
        <title>Genome structures resolve the early diversification of teleost fishes.</title>
        <authorList>
            <person name="Parey E."/>
            <person name="Louis A."/>
            <person name="Montfort J."/>
            <person name="Bouchez O."/>
            <person name="Roques C."/>
            <person name="Iampietro C."/>
            <person name="Lluch J."/>
            <person name="Castinel A."/>
            <person name="Donnadieu C."/>
            <person name="Desvignes T."/>
            <person name="Floi Bucao C."/>
            <person name="Jouanno E."/>
            <person name="Wen M."/>
            <person name="Mejri S."/>
            <person name="Dirks R."/>
            <person name="Jansen H."/>
            <person name="Henkel C."/>
            <person name="Chen W.J."/>
            <person name="Zahm M."/>
            <person name="Cabau C."/>
            <person name="Klopp C."/>
            <person name="Thompson A.W."/>
            <person name="Robinson-Rechavi M."/>
            <person name="Braasch I."/>
            <person name="Lecointre G."/>
            <person name="Bobe J."/>
            <person name="Postlethwait J.H."/>
            <person name="Berthelot C."/>
            <person name="Roest Crollius H."/>
            <person name="Guiguen Y."/>
        </authorList>
    </citation>
    <scope>NUCLEOTIDE SEQUENCE</scope>
    <source>
        <strain evidence="3">WJC10195</strain>
    </source>
</reference>
<gene>
    <name evidence="3" type="ORF">SKAU_G00040550</name>
</gene>
<comment type="caution">
    <text evidence="3">The sequence shown here is derived from an EMBL/GenBank/DDBJ whole genome shotgun (WGS) entry which is preliminary data.</text>
</comment>
<dbReference type="FunFam" id="1.10.340.70:FF:000001">
    <property type="entry name" value="Retrovirus-related Pol polyprotein from transposon gypsy-like Protein"/>
    <property type="match status" value="1"/>
</dbReference>
<organism evidence="3 4">
    <name type="scientific">Synaphobranchus kaupii</name>
    <name type="common">Kaup's arrowtooth eel</name>
    <dbReference type="NCBI Taxonomy" id="118154"/>
    <lineage>
        <taxon>Eukaryota</taxon>
        <taxon>Metazoa</taxon>
        <taxon>Chordata</taxon>
        <taxon>Craniata</taxon>
        <taxon>Vertebrata</taxon>
        <taxon>Euteleostomi</taxon>
        <taxon>Actinopterygii</taxon>
        <taxon>Neopterygii</taxon>
        <taxon>Teleostei</taxon>
        <taxon>Anguilliformes</taxon>
        <taxon>Synaphobranchidae</taxon>
        <taxon>Synaphobranchus</taxon>
    </lineage>
</organism>